<name>A0A0C2DIX8_9STAP</name>
<dbReference type="STRING" id="45670.SN16_10275"/>
<gene>
    <name evidence="6" type="ORF">F7P68_0011685</name>
    <name evidence="5" type="ORF">SN16_10275</name>
</gene>
<evidence type="ECO:0000313" key="8">
    <source>
        <dbReference type="Proteomes" id="UP000527860"/>
    </source>
</evidence>
<dbReference type="EMBL" id="JABEVU030000001">
    <property type="protein sequence ID" value="MDB0581190.1"/>
    <property type="molecule type" value="Genomic_DNA"/>
</dbReference>
<feature type="domain" description="HTH hxlR-type" evidence="4">
    <location>
        <begin position="7"/>
        <end position="105"/>
    </location>
</feature>
<dbReference type="GeneID" id="77845941"/>
<comment type="caution">
    <text evidence="5">The sequence shown here is derived from an EMBL/GenBank/DDBJ whole genome shotgun (WGS) entry which is preliminary data.</text>
</comment>
<organism evidence="5 7">
    <name type="scientific">Salinicoccus roseus</name>
    <dbReference type="NCBI Taxonomy" id="45670"/>
    <lineage>
        <taxon>Bacteria</taxon>
        <taxon>Bacillati</taxon>
        <taxon>Bacillota</taxon>
        <taxon>Bacilli</taxon>
        <taxon>Bacillales</taxon>
        <taxon>Staphylococcaceae</taxon>
        <taxon>Salinicoccus</taxon>
    </lineage>
</organism>
<dbReference type="OrthoDB" id="9800966at2"/>
<dbReference type="PANTHER" id="PTHR33204:SF1">
    <property type="entry name" value="TRANSCRIPTIONAL REGULATOR, MARR FAMILY"/>
    <property type="match status" value="1"/>
</dbReference>
<evidence type="ECO:0000313" key="5">
    <source>
        <dbReference type="EMBL" id="KIH69903.1"/>
    </source>
</evidence>
<evidence type="ECO:0000256" key="1">
    <source>
        <dbReference type="ARBA" id="ARBA00023015"/>
    </source>
</evidence>
<reference evidence="5 7" key="1">
    <citation type="submission" date="2015-01" db="EMBL/GenBank/DDBJ databases">
        <title>Genome sequences of high lactate-tolerant strain Salinicoccus roseus W12 with industrial interest.</title>
        <authorList>
            <person name="Wang H."/>
            <person name="Yu B."/>
        </authorList>
    </citation>
    <scope>NUCLEOTIDE SEQUENCE [LARGE SCALE GENOMIC DNA]</scope>
    <source>
        <strain evidence="5 7">W12</strain>
    </source>
</reference>
<dbReference type="SUPFAM" id="SSF46785">
    <property type="entry name" value="Winged helix' DNA-binding domain"/>
    <property type="match status" value="1"/>
</dbReference>
<dbReference type="PANTHER" id="PTHR33204">
    <property type="entry name" value="TRANSCRIPTIONAL REGULATOR, MARR FAMILY"/>
    <property type="match status" value="1"/>
</dbReference>
<proteinExistence type="predicted"/>
<dbReference type="InterPro" id="IPR036390">
    <property type="entry name" value="WH_DNA-bd_sf"/>
</dbReference>
<keyword evidence="2" id="KW-0238">DNA-binding</keyword>
<keyword evidence="3" id="KW-0804">Transcription</keyword>
<dbReference type="RefSeq" id="WP_040106544.1">
    <property type="nucleotide sequence ID" value="NZ_JABEVU030000001.1"/>
</dbReference>
<dbReference type="InterPro" id="IPR002577">
    <property type="entry name" value="HTH_HxlR"/>
</dbReference>
<evidence type="ECO:0000313" key="6">
    <source>
        <dbReference type="EMBL" id="MDB0581190.1"/>
    </source>
</evidence>
<dbReference type="Pfam" id="PF01638">
    <property type="entry name" value="HxlR"/>
    <property type="match status" value="1"/>
</dbReference>
<reference evidence="8" key="2">
    <citation type="submission" date="2020-04" db="EMBL/GenBank/DDBJ databases">
        <title>Genome analysis and biological profiling of marine Cellulosimicrobium funkei MOSEL-ME6.</title>
        <authorList>
            <person name="Tanveer F."/>
            <person name="Xie Y."/>
            <person name="Shinwari Z.K."/>
        </authorList>
    </citation>
    <scope>NUCLEOTIDE SEQUENCE [LARGE SCALE GENOMIC DNA]</scope>
    <source>
        <strain evidence="8">MOSEL-ME25</strain>
    </source>
</reference>
<evidence type="ECO:0000256" key="3">
    <source>
        <dbReference type="ARBA" id="ARBA00023163"/>
    </source>
</evidence>
<dbReference type="InterPro" id="IPR036388">
    <property type="entry name" value="WH-like_DNA-bd_sf"/>
</dbReference>
<dbReference type="Proteomes" id="UP000031546">
    <property type="component" value="Unassembled WGS sequence"/>
</dbReference>
<reference evidence="6" key="3">
    <citation type="submission" date="2020-04" db="EMBL/GenBank/DDBJ databases">
        <authorList>
            <person name="Tanveer F."/>
            <person name="Xie Y."/>
            <person name="Shinwari Z.K."/>
        </authorList>
    </citation>
    <scope>NUCLEOTIDE SEQUENCE</scope>
    <source>
        <strain evidence="6">MOSEL-ME25</strain>
    </source>
</reference>
<keyword evidence="8" id="KW-1185">Reference proteome</keyword>
<reference evidence="6 8" key="4">
    <citation type="submission" date="2022-12" db="EMBL/GenBank/DDBJ databases">
        <title>Genome analysis and biological profiling of marine Salinicoccus roseus MOSEL-ME25.</title>
        <authorList>
            <person name="Mirza F.T."/>
            <person name="Xie Y."/>
            <person name="Shinwari Z.K."/>
        </authorList>
    </citation>
    <scope>NUCLEOTIDE SEQUENCE [LARGE SCALE GENOMIC DNA]</scope>
    <source>
        <strain evidence="6 8">MOSEL-ME25</strain>
    </source>
</reference>
<accession>A0A0C2DIX8</accession>
<evidence type="ECO:0000259" key="4">
    <source>
        <dbReference type="PROSITE" id="PS51118"/>
    </source>
</evidence>
<dbReference type="EMBL" id="JXII01000009">
    <property type="protein sequence ID" value="KIH69903.1"/>
    <property type="molecule type" value="Genomic_DNA"/>
</dbReference>
<evidence type="ECO:0000256" key="2">
    <source>
        <dbReference type="ARBA" id="ARBA00023125"/>
    </source>
</evidence>
<sequence length="111" mass="12848">MKQSILCPKFEKAVSLLSQRWTALVIYQMLESPQRFGEIQAAIGISGKVLSDRLKDMEQEELIKRDVYPETPVVIEYSLTEKGRSLETVLRDIENWSQDWIEIDRQSETGS</sequence>
<dbReference type="Proteomes" id="UP000527860">
    <property type="component" value="Unassembled WGS sequence"/>
</dbReference>
<protein>
    <submittedName>
        <fullName evidence="6">Helix-turn-helix domain-containing protein</fullName>
    </submittedName>
</protein>
<dbReference type="AlphaFoldDB" id="A0A0C2DIX8"/>
<dbReference type="GO" id="GO:0003677">
    <property type="term" value="F:DNA binding"/>
    <property type="evidence" value="ECO:0007669"/>
    <property type="project" value="UniProtKB-KW"/>
</dbReference>
<dbReference type="PROSITE" id="PS51118">
    <property type="entry name" value="HTH_HXLR"/>
    <property type="match status" value="1"/>
</dbReference>
<dbReference type="Gene3D" id="1.10.10.10">
    <property type="entry name" value="Winged helix-like DNA-binding domain superfamily/Winged helix DNA-binding domain"/>
    <property type="match status" value="1"/>
</dbReference>
<evidence type="ECO:0000313" key="7">
    <source>
        <dbReference type="Proteomes" id="UP000031546"/>
    </source>
</evidence>
<keyword evidence="1" id="KW-0805">Transcription regulation</keyword>